<protein>
    <submittedName>
        <fullName evidence="4">DinB family protein</fullName>
    </submittedName>
</protein>
<comment type="caution">
    <text evidence="4">The sequence shown here is derived from an EMBL/GenBank/DDBJ whole genome shotgun (WGS) entry which is preliminary data.</text>
</comment>
<dbReference type="Proteomes" id="UP000574133">
    <property type="component" value="Unassembled WGS sequence"/>
</dbReference>
<comment type="similarity">
    <text evidence="1">Belongs to the DinB family.</text>
</comment>
<organism evidence="4 5">
    <name type="scientific">Cohnella lubricantis</name>
    <dbReference type="NCBI Taxonomy" id="2163172"/>
    <lineage>
        <taxon>Bacteria</taxon>
        <taxon>Bacillati</taxon>
        <taxon>Bacillota</taxon>
        <taxon>Bacilli</taxon>
        <taxon>Bacillales</taxon>
        <taxon>Paenibacillaceae</taxon>
        <taxon>Cohnella</taxon>
    </lineage>
</organism>
<dbReference type="EMBL" id="JACJVN010000009">
    <property type="protein sequence ID" value="MBB6676060.1"/>
    <property type="molecule type" value="Genomic_DNA"/>
</dbReference>
<dbReference type="Pfam" id="PF05163">
    <property type="entry name" value="DinB"/>
    <property type="match status" value="1"/>
</dbReference>
<proteinExistence type="inferred from homology"/>
<evidence type="ECO:0000313" key="4">
    <source>
        <dbReference type="EMBL" id="MBB6676060.1"/>
    </source>
</evidence>
<dbReference type="SUPFAM" id="SSF109854">
    <property type="entry name" value="DinB/YfiT-like putative metalloenzymes"/>
    <property type="match status" value="1"/>
</dbReference>
<feature type="binding site" evidence="3">
    <location>
        <position position="129"/>
    </location>
    <ligand>
        <name>a divalent metal cation</name>
        <dbReference type="ChEBI" id="CHEBI:60240"/>
    </ligand>
</feature>
<evidence type="ECO:0000256" key="3">
    <source>
        <dbReference type="PIRSR" id="PIRSR607837-1"/>
    </source>
</evidence>
<dbReference type="GO" id="GO:0046872">
    <property type="term" value="F:metal ion binding"/>
    <property type="evidence" value="ECO:0007669"/>
    <property type="project" value="UniProtKB-KW"/>
</dbReference>
<sequence>MTNVNEFMRSWLSHRKVLHQMLEEVSTEQLSLRPWEKAMSVSELAQHIAGAMGMFAETVKNGAFTPGAPAKEIATADELRAIVSAETEKAEATLRSLTEEQLSRSVDFFGRSVPGHTLLQEAKDHEIHHKGQLFVYLRQAGIEKLPFFVNHG</sequence>
<name>A0A841T9X4_9BACL</name>
<feature type="binding site" evidence="3">
    <location>
        <position position="47"/>
    </location>
    <ligand>
        <name>a divalent metal cation</name>
        <dbReference type="ChEBI" id="CHEBI:60240"/>
    </ligand>
</feature>
<reference evidence="4 5" key="1">
    <citation type="submission" date="2020-08" db="EMBL/GenBank/DDBJ databases">
        <title>Cohnella phylogeny.</title>
        <authorList>
            <person name="Dunlap C."/>
        </authorList>
    </citation>
    <scope>NUCLEOTIDE SEQUENCE [LARGE SCALE GENOMIC DNA]</scope>
    <source>
        <strain evidence="4 5">DSM 103658</strain>
    </source>
</reference>
<dbReference type="Gene3D" id="1.20.120.450">
    <property type="entry name" value="dinb family like domain"/>
    <property type="match status" value="1"/>
</dbReference>
<dbReference type="InterPro" id="IPR007837">
    <property type="entry name" value="DinB"/>
</dbReference>
<keyword evidence="2 3" id="KW-0479">Metal-binding</keyword>
<evidence type="ECO:0000313" key="5">
    <source>
        <dbReference type="Proteomes" id="UP000574133"/>
    </source>
</evidence>
<dbReference type="InterPro" id="IPR034660">
    <property type="entry name" value="DinB/YfiT-like"/>
</dbReference>
<feature type="binding site" evidence="3">
    <location>
        <position position="125"/>
    </location>
    <ligand>
        <name>a divalent metal cation</name>
        <dbReference type="ChEBI" id="CHEBI:60240"/>
    </ligand>
</feature>
<accession>A0A841T9X4</accession>
<evidence type="ECO:0000256" key="2">
    <source>
        <dbReference type="ARBA" id="ARBA00022723"/>
    </source>
</evidence>
<dbReference type="AlphaFoldDB" id="A0A841T9X4"/>
<keyword evidence="5" id="KW-1185">Reference proteome</keyword>
<dbReference type="RefSeq" id="WP_185177366.1">
    <property type="nucleotide sequence ID" value="NZ_CBCSEP010000012.1"/>
</dbReference>
<evidence type="ECO:0000256" key="1">
    <source>
        <dbReference type="ARBA" id="ARBA00008635"/>
    </source>
</evidence>
<gene>
    <name evidence="4" type="ORF">H4Q31_01825</name>
</gene>